<feature type="compositionally biased region" description="Pro residues" evidence="1">
    <location>
        <begin position="267"/>
        <end position="277"/>
    </location>
</feature>
<dbReference type="STRING" id="1165861.A0A0L0VV00"/>
<feature type="region of interest" description="Disordered" evidence="1">
    <location>
        <begin position="593"/>
        <end position="655"/>
    </location>
</feature>
<protein>
    <submittedName>
        <fullName evidence="2">Uncharacterized protein</fullName>
    </submittedName>
</protein>
<evidence type="ECO:0000313" key="2">
    <source>
        <dbReference type="EMBL" id="KNF02840.1"/>
    </source>
</evidence>
<feature type="region of interest" description="Disordered" evidence="1">
    <location>
        <begin position="410"/>
        <end position="438"/>
    </location>
</feature>
<dbReference type="Proteomes" id="UP000054564">
    <property type="component" value="Unassembled WGS sequence"/>
</dbReference>
<feature type="compositionally biased region" description="Low complexity" evidence="1">
    <location>
        <begin position="595"/>
        <end position="606"/>
    </location>
</feature>
<feature type="compositionally biased region" description="Acidic residues" evidence="1">
    <location>
        <begin position="607"/>
        <end position="620"/>
    </location>
</feature>
<sequence length="655" mass="70619">MPHPKPDKEPGRLPTVIQSSTFVQSLTKHLNPKQDGTHWICKPSVISSNPTTTAHHDLIPGLHRLAPSSPLPIFSPPQSFAPVKRIVPEDFAPSNTKTKHIQHPTDVGPPTEVRSLPSRRRHQHTNDEINFNFCPSVKKALQSDGHPDPSPAPVPTIVTTAQLKSALEQAGLHVRSQRHSSLLAQYKILLDPSRLVDMSSNKAVSSSADFLSHPPSLPGSEVLSPCHSHSPPTSSESTFMSTQATSSSTSVNDHGTSSTSVNAIAPSGPPPLPPGPHQTPSMPNDHLPSATEHFPPTDSPDDHFPLSNMQLPAQPEPSTSRHHTKKQLGISYKILNAVGNILVSIDNPAAGVQDISITLQIASPDKPGGSKATAKNCGRASGRLPVLIHLHCATLFGACINSGKLPHVASDAEKSNSRSSLSDGESSDIDIDQGSESSASGKTIVIHPFPFTECWGKLLPPKPPQKNEWNTRKLLPVALAPKLFIRLVKSGEYSGISLEIHDKPAIYEALRTYVDGRLKQKYRQDNNWSTGQKDQAAATARRVTQLAKLLLFCSLNTNVHSVEEKTCWILGKKYGFAELALIVEQCWSDDETIADSTDTGGSSSDDTNSDSDSDSDDMDIDGGTSRHQHGKRAKKGKSTKQFMAKLPNGGCHAEN</sequence>
<evidence type="ECO:0000313" key="3">
    <source>
        <dbReference type="Proteomes" id="UP000054564"/>
    </source>
</evidence>
<dbReference type="AlphaFoldDB" id="A0A0L0VV00"/>
<name>A0A0L0VV00_9BASI</name>
<comment type="caution">
    <text evidence="2">The sequence shown here is derived from an EMBL/GenBank/DDBJ whole genome shotgun (WGS) entry which is preliminary data.</text>
</comment>
<reference evidence="3" key="1">
    <citation type="submission" date="2014-03" db="EMBL/GenBank/DDBJ databases">
        <title>The Genome Sequence of Puccinia striiformis f. sp. tritici PST-78.</title>
        <authorList>
            <consortium name="The Broad Institute Genome Sequencing Platform"/>
            <person name="Cuomo C."/>
            <person name="Hulbert S."/>
            <person name="Chen X."/>
            <person name="Walker B."/>
            <person name="Young S.K."/>
            <person name="Zeng Q."/>
            <person name="Gargeya S."/>
            <person name="Fitzgerald M."/>
            <person name="Haas B."/>
            <person name="Abouelleil A."/>
            <person name="Alvarado L."/>
            <person name="Arachchi H.M."/>
            <person name="Berlin A.M."/>
            <person name="Chapman S.B."/>
            <person name="Goldberg J."/>
            <person name="Griggs A."/>
            <person name="Gujja S."/>
            <person name="Hansen M."/>
            <person name="Howarth C."/>
            <person name="Imamovic A."/>
            <person name="Larimer J."/>
            <person name="McCowan C."/>
            <person name="Montmayeur A."/>
            <person name="Murphy C."/>
            <person name="Neiman D."/>
            <person name="Pearson M."/>
            <person name="Priest M."/>
            <person name="Roberts A."/>
            <person name="Saif S."/>
            <person name="Shea T."/>
            <person name="Sisk P."/>
            <person name="Sykes S."/>
            <person name="Wortman J."/>
            <person name="Nusbaum C."/>
            <person name="Birren B."/>
        </authorList>
    </citation>
    <scope>NUCLEOTIDE SEQUENCE [LARGE SCALE GENOMIC DNA]</scope>
    <source>
        <strain evidence="3">race PST-78</strain>
    </source>
</reference>
<organism evidence="2 3">
    <name type="scientific">Puccinia striiformis f. sp. tritici PST-78</name>
    <dbReference type="NCBI Taxonomy" id="1165861"/>
    <lineage>
        <taxon>Eukaryota</taxon>
        <taxon>Fungi</taxon>
        <taxon>Dikarya</taxon>
        <taxon>Basidiomycota</taxon>
        <taxon>Pucciniomycotina</taxon>
        <taxon>Pucciniomycetes</taxon>
        <taxon>Pucciniales</taxon>
        <taxon>Pucciniaceae</taxon>
        <taxon>Puccinia</taxon>
    </lineage>
</organism>
<feature type="region of interest" description="Disordered" evidence="1">
    <location>
        <begin position="94"/>
        <end position="115"/>
    </location>
</feature>
<keyword evidence="3" id="KW-1185">Reference proteome</keyword>
<feature type="compositionally biased region" description="Low complexity" evidence="1">
    <location>
        <begin position="224"/>
        <end position="238"/>
    </location>
</feature>
<accession>A0A0L0VV00</accession>
<evidence type="ECO:0000256" key="1">
    <source>
        <dbReference type="SAM" id="MobiDB-lite"/>
    </source>
</evidence>
<dbReference type="EMBL" id="AJIL01000021">
    <property type="protein sequence ID" value="KNF02840.1"/>
    <property type="molecule type" value="Genomic_DNA"/>
</dbReference>
<feature type="compositionally biased region" description="Polar residues" evidence="1">
    <location>
        <begin position="239"/>
        <end position="262"/>
    </location>
</feature>
<feature type="compositionally biased region" description="Basic residues" evidence="1">
    <location>
        <begin position="626"/>
        <end position="638"/>
    </location>
</feature>
<proteinExistence type="predicted"/>
<feature type="region of interest" description="Disordered" evidence="1">
    <location>
        <begin position="206"/>
        <end position="325"/>
    </location>
</feature>
<gene>
    <name evidence="2" type="ORF">PSTG_04125</name>
</gene>
<dbReference type="OrthoDB" id="10519688at2759"/>